<dbReference type="AlphaFoldDB" id="A0A9W7DBA4"/>
<proteinExistence type="predicted"/>
<dbReference type="GO" id="GO:0004190">
    <property type="term" value="F:aspartic-type endopeptidase activity"/>
    <property type="evidence" value="ECO:0007669"/>
    <property type="project" value="InterPro"/>
</dbReference>
<feature type="region of interest" description="Disordered" evidence="1">
    <location>
        <begin position="246"/>
        <end position="334"/>
    </location>
</feature>
<gene>
    <name evidence="2" type="ORF">Pfra01_002953900</name>
</gene>
<comment type="caution">
    <text evidence="2">The sequence shown here is derived from an EMBL/GenBank/DDBJ whole genome shotgun (WGS) entry which is preliminary data.</text>
</comment>
<dbReference type="PROSITE" id="PS00141">
    <property type="entry name" value="ASP_PROTEASE"/>
    <property type="match status" value="1"/>
</dbReference>
<dbReference type="InterPro" id="IPR001969">
    <property type="entry name" value="Aspartic_peptidase_AS"/>
</dbReference>
<sequence length="484" mass="52835">MHSRTSQLVEVLDLLPGESRGYWKQHSPGKWFRQAKIHGKINNEKAILLLDTGAEVSIVDTAFARKVGCYIDRSQSQECVGIGENVFVRAGSYLGMDFMVPAGIRLDLADGSLCSPDEIRIHLSGLRQLYNDKVQHVKLDQHLQLAVGESAELPVRLRRSGHDKLWVTRGDLWVPTVVNGPGKTTYLQITNVGENNMVLCRDERIGMWLAGDQIPRLQGFVNMPESMVERPNYQTPRAILRRLDPACIPPTEVGPSGSGGRQDKLSLDPTGLANTKDIVTPARVSEARRQLPVKRSGPDPDDMVPGERPLGPDPGGDQLKGDGNQNPVPATGDSLALLNSTADLGLSSETQDPEEAQDPVVGEETVSAVASSSEEPDPTDNWDPGPDDSTADEQVCYHESGDLHAEDVAAEMAVLPEVTSTTEEMTIENIQEGDPDINTPEEIGRLRRRIWRRRHLLIGKGNELPPATRGVVCDIDVGNAHPIA</sequence>
<dbReference type="EMBL" id="BSXT01018897">
    <property type="protein sequence ID" value="GMG15736.1"/>
    <property type="molecule type" value="Genomic_DNA"/>
</dbReference>
<dbReference type="Proteomes" id="UP001165121">
    <property type="component" value="Unassembled WGS sequence"/>
</dbReference>
<evidence type="ECO:0000313" key="3">
    <source>
        <dbReference type="Proteomes" id="UP001165121"/>
    </source>
</evidence>
<dbReference type="OrthoDB" id="117285at2759"/>
<feature type="region of interest" description="Disordered" evidence="1">
    <location>
        <begin position="346"/>
        <end position="392"/>
    </location>
</feature>
<evidence type="ECO:0000256" key="1">
    <source>
        <dbReference type="SAM" id="MobiDB-lite"/>
    </source>
</evidence>
<dbReference type="GO" id="GO:0006508">
    <property type="term" value="P:proteolysis"/>
    <property type="evidence" value="ECO:0007669"/>
    <property type="project" value="InterPro"/>
</dbReference>
<dbReference type="Gene3D" id="2.40.70.10">
    <property type="entry name" value="Acid Proteases"/>
    <property type="match status" value="1"/>
</dbReference>
<keyword evidence="3" id="KW-1185">Reference proteome</keyword>
<dbReference type="SUPFAM" id="SSF50630">
    <property type="entry name" value="Acid proteases"/>
    <property type="match status" value="1"/>
</dbReference>
<reference evidence="2" key="1">
    <citation type="submission" date="2023-04" db="EMBL/GenBank/DDBJ databases">
        <title>Phytophthora fragariaefolia NBRC 109709.</title>
        <authorList>
            <person name="Ichikawa N."/>
            <person name="Sato H."/>
            <person name="Tonouchi N."/>
        </authorList>
    </citation>
    <scope>NUCLEOTIDE SEQUENCE</scope>
    <source>
        <strain evidence="2">NBRC 109709</strain>
    </source>
</reference>
<evidence type="ECO:0000313" key="2">
    <source>
        <dbReference type="EMBL" id="GMG15736.1"/>
    </source>
</evidence>
<organism evidence="2 3">
    <name type="scientific">Phytophthora fragariaefolia</name>
    <dbReference type="NCBI Taxonomy" id="1490495"/>
    <lineage>
        <taxon>Eukaryota</taxon>
        <taxon>Sar</taxon>
        <taxon>Stramenopiles</taxon>
        <taxon>Oomycota</taxon>
        <taxon>Peronosporomycetes</taxon>
        <taxon>Peronosporales</taxon>
        <taxon>Peronosporaceae</taxon>
        <taxon>Phytophthora</taxon>
    </lineage>
</organism>
<dbReference type="InterPro" id="IPR021109">
    <property type="entry name" value="Peptidase_aspartic_dom_sf"/>
</dbReference>
<accession>A0A9W7DBA4</accession>
<name>A0A9W7DBA4_9STRA</name>
<protein>
    <submittedName>
        <fullName evidence="2">Unnamed protein product</fullName>
    </submittedName>
</protein>
<feature type="compositionally biased region" description="Low complexity" evidence="1">
    <location>
        <begin position="360"/>
        <end position="373"/>
    </location>
</feature>
<feature type="compositionally biased region" description="Acidic residues" evidence="1">
    <location>
        <begin position="374"/>
        <end position="391"/>
    </location>
</feature>